<evidence type="ECO:0000256" key="4">
    <source>
        <dbReference type="ARBA" id="ARBA00022741"/>
    </source>
</evidence>
<dbReference type="SMART" id="SM00220">
    <property type="entry name" value="S_TKc"/>
    <property type="match status" value="1"/>
</dbReference>
<evidence type="ECO:0000256" key="7">
    <source>
        <dbReference type="SAM" id="MobiDB-lite"/>
    </source>
</evidence>
<dbReference type="GO" id="GO:0005975">
    <property type="term" value="P:carbohydrate metabolic process"/>
    <property type="evidence" value="ECO:0007669"/>
    <property type="project" value="UniProtKB-ARBA"/>
</dbReference>
<proteinExistence type="predicted"/>
<dbReference type="Pfam" id="PF00069">
    <property type="entry name" value="Pkinase"/>
    <property type="match status" value="1"/>
</dbReference>
<feature type="compositionally biased region" description="Polar residues" evidence="7">
    <location>
        <begin position="570"/>
        <end position="583"/>
    </location>
</feature>
<dbReference type="GO" id="GO:0004674">
    <property type="term" value="F:protein serine/threonine kinase activity"/>
    <property type="evidence" value="ECO:0007669"/>
    <property type="project" value="UniProtKB-KW"/>
</dbReference>
<feature type="domain" description="Protein kinase" evidence="8">
    <location>
        <begin position="43"/>
        <end position="313"/>
    </location>
</feature>
<keyword evidence="6" id="KW-0067">ATP-binding</keyword>
<dbReference type="PROSITE" id="PS00108">
    <property type="entry name" value="PROTEIN_KINASE_ST"/>
    <property type="match status" value="1"/>
</dbReference>
<dbReference type="GO" id="GO:0005524">
    <property type="term" value="F:ATP binding"/>
    <property type="evidence" value="ECO:0007669"/>
    <property type="project" value="UniProtKB-KW"/>
</dbReference>
<protein>
    <recommendedName>
        <fullName evidence="1">non-specific serine/threonine protein kinase</fullName>
        <ecNumber evidence="1">2.7.11.1</ecNumber>
    </recommendedName>
</protein>
<accession>A0AA97GUP8</accession>
<sequence>MPVADMLIGPQGHSSDLRRFGELTTTAGNMRRMFEVGDEVAGYRVEAVLGAGGMGEVYRVRHPRLPRSDALKVLRSAHTGDPVVRARFEREADLVAPLVHPNLVRVYDRGVLNDVLWIAMELVPGTDASKIVKQSPGGLDARLVANIVDGVAAALDVAHRHGILHRDVKPANILITPGQDPILPDAVKVTDFGIAQALGDAGAELTSTGTTVGTMRYCSPEQIDGRGVDGRADLYSLAATAFELLTGSSPYDSTSIHGLMTAHMFAEPPRASERNRSLSPAVDAVFAVGLAKDPAQRQPSCLVFAQALRVALFEGRGPVVPPSFVNTPGAPVRNIVPGGYAPEVTHAGTVPTPNAPFQTATPPPWYRRTPVVASVVIAVAAAVGIGGGFAWASGSGLPTPSGVEVKATPKGVEMSWDDVAGASEYLIKEDDKVIRAVSDTSFTYTSPFPGEHTYSVAARSTTKQGSDFSSSDPVEVYLTWGVLGDVAAMYPDLLPATPVSTGGFDGMKCRAEGPKTSDYKPGSLITCAKTDDAEQTEFVVRIGVYADADMASSAAYSETPIDNEDEYNVKSPQNAKGSIQTGEKNGESRSVFIFSGDDEPRSRTFLEVAYPGPKKIKQARELLGRLPF</sequence>
<dbReference type="InterPro" id="IPR013783">
    <property type="entry name" value="Ig-like_fold"/>
</dbReference>
<keyword evidence="5 9" id="KW-0418">Kinase</keyword>
<evidence type="ECO:0000313" key="9">
    <source>
        <dbReference type="EMBL" id="WOC12896.1"/>
    </source>
</evidence>
<dbReference type="EMBL" id="CP128986">
    <property type="protein sequence ID" value="WOC12896.1"/>
    <property type="molecule type" value="Genomic_DNA"/>
</dbReference>
<gene>
    <name evidence="9" type="primary">pknD_6</name>
    <name evidence="9" type="ORF">MP11Mi_19880</name>
</gene>
<evidence type="ECO:0000256" key="6">
    <source>
        <dbReference type="ARBA" id="ARBA00022840"/>
    </source>
</evidence>
<dbReference type="PANTHER" id="PTHR43289">
    <property type="entry name" value="MITOGEN-ACTIVATED PROTEIN KINASE KINASE KINASE 20-RELATED"/>
    <property type="match status" value="1"/>
</dbReference>
<dbReference type="Gene3D" id="3.30.200.20">
    <property type="entry name" value="Phosphorylase Kinase, domain 1"/>
    <property type="match status" value="1"/>
</dbReference>
<dbReference type="PROSITE" id="PS50011">
    <property type="entry name" value="PROTEIN_KINASE_DOM"/>
    <property type="match status" value="1"/>
</dbReference>
<name>A0AA97GUP8_9ACTN</name>
<keyword evidence="4" id="KW-0547">Nucleotide-binding</keyword>
<evidence type="ECO:0000259" key="8">
    <source>
        <dbReference type="PROSITE" id="PS50011"/>
    </source>
</evidence>
<dbReference type="EC" id="2.7.11.1" evidence="1"/>
<feature type="region of interest" description="Disordered" evidence="7">
    <location>
        <begin position="562"/>
        <end position="588"/>
    </location>
</feature>
<keyword evidence="2" id="KW-0723">Serine/threonine-protein kinase</keyword>
<dbReference type="InterPro" id="IPR008271">
    <property type="entry name" value="Ser/Thr_kinase_AS"/>
</dbReference>
<keyword evidence="3 9" id="KW-0808">Transferase</keyword>
<dbReference type="PANTHER" id="PTHR43289:SF6">
    <property type="entry name" value="SERINE_THREONINE-PROTEIN KINASE NEKL-3"/>
    <property type="match status" value="1"/>
</dbReference>
<dbReference type="InterPro" id="IPR000719">
    <property type="entry name" value="Prot_kinase_dom"/>
</dbReference>
<dbReference type="InterPro" id="IPR011009">
    <property type="entry name" value="Kinase-like_dom_sf"/>
</dbReference>
<evidence type="ECO:0000256" key="3">
    <source>
        <dbReference type="ARBA" id="ARBA00022679"/>
    </source>
</evidence>
<reference evidence="9" key="1">
    <citation type="submission" date="2023-06" db="EMBL/GenBank/DDBJ databases">
        <title>Gordonia sp. nov. and Pseudochrobactrum sp. nov., two species isolated from the burying beetle Nicrophorus vespilloides.</title>
        <authorList>
            <person name="Poehlein A."/>
            <person name="Guzman J."/>
            <person name="Daniel R."/>
            <person name="Vilcinskas A."/>
        </authorList>
    </citation>
    <scope>NUCLEOTIDE SEQUENCE</scope>
    <source>
        <strain evidence="9">MP11Mi</strain>
    </source>
</reference>
<organism evidence="9">
    <name type="scientific">Gordonia sp. MP11Mi</name>
    <dbReference type="NCBI Taxonomy" id="3022769"/>
    <lineage>
        <taxon>Bacteria</taxon>
        <taxon>Bacillati</taxon>
        <taxon>Actinomycetota</taxon>
        <taxon>Actinomycetes</taxon>
        <taxon>Mycobacteriales</taxon>
        <taxon>Gordoniaceae</taxon>
        <taxon>Gordonia</taxon>
    </lineage>
</organism>
<evidence type="ECO:0000256" key="1">
    <source>
        <dbReference type="ARBA" id="ARBA00012513"/>
    </source>
</evidence>
<dbReference type="CDD" id="cd14014">
    <property type="entry name" value="STKc_PknB_like"/>
    <property type="match status" value="1"/>
</dbReference>
<dbReference type="SUPFAM" id="SSF56112">
    <property type="entry name" value="Protein kinase-like (PK-like)"/>
    <property type="match status" value="1"/>
</dbReference>
<dbReference type="Gene3D" id="1.10.510.10">
    <property type="entry name" value="Transferase(Phosphotransferase) domain 1"/>
    <property type="match status" value="1"/>
</dbReference>
<dbReference type="AlphaFoldDB" id="A0AA97GUP8"/>
<dbReference type="Gene3D" id="2.60.40.10">
    <property type="entry name" value="Immunoglobulins"/>
    <property type="match status" value="1"/>
</dbReference>
<evidence type="ECO:0000256" key="5">
    <source>
        <dbReference type="ARBA" id="ARBA00022777"/>
    </source>
</evidence>
<evidence type="ECO:0000256" key="2">
    <source>
        <dbReference type="ARBA" id="ARBA00022527"/>
    </source>
</evidence>